<comment type="domain">
    <text evidence="6">The N-terminal region contains the highly conserved SGGXDS motif, predicted to be a P-loop motif involved in ATP binding.</text>
</comment>
<comment type="catalytic activity">
    <reaction evidence="5 6">
        <text>cytidine(34) in tRNA(Ile2) + L-lysine + ATP = lysidine(34) in tRNA(Ile2) + AMP + diphosphate + H(+)</text>
        <dbReference type="Rhea" id="RHEA:43744"/>
        <dbReference type="Rhea" id="RHEA-COMP:10625"/>
        <dbReference type="Rhea" id="RHEA-COMP:10670"/>
        <dbReference type="ChEBI" id="CHEBI:15378"/>
        <dbReference type="ChEBI" id="CHEBI:30616"/>
        <dbReference type="ChEBI" id="CHEBI:32551"/>
        <dbReference type="ChEBI" id="CHEBI:33019"/>
        <dbReference type="ChEBI" id="CHEBI:82748"/>
        <dbReference type="ChEBI" id="CHEBI:83665"/>
        <dbReference type="ChEBI" id="CHEBI:456215"/>
        <dbReference type="EC" id="6.3.4.19"/>
    </reaction>
</comment>
<dbReference type="PANTHER" id="PTHR43033">
    <property type="entry name" value="TRNA(ILE)-LYSIDINE SYNTHASE-RELATED"/>
    <property type="match status" value="1"/>
</dbReference>
<dbReference type="GO" id="GO:0005737">
    <property type="term" value="C:cytoplasm"/>
    <property type="evidence" value="ECO:0007669"/>
    <property type="project" value="UniProtKB-SubCell"/>
</dbReference>
<dbReference type="EMBL" id="CP003130">
    <property type="protein sequence ID" value="AEU38191.1"/>
    <property type="molecule type" value="Genomic_DNA"/>
</dbReference>
<evidence type="ECO:0000313" key="9">
    <source>
        <dbReference type="Proteomes" id="UP000007113"/>
    </source>
</evidence>
<dbReference type="HOGENOM" id="CLU_018869_0_0_0"/>
<evidence type="ECO:0000256" key="6">
    <source>
        <dbReference type="HAMAP-Rule" id="MF_01161"/>
    </source>
</evidence>
<comment type="function">
    <text evidence="6">Ligates lysine onto the cytidine present at position 34 of the AUA codon-specific tRNA(Ile) that contains the anticodon CAU, in an ATP-dependent manner. Cytidine is converted to lysidine, thus changing the amino acid specificity of the tRNA from methionine to isoleucine.</text>
</comment>
<dbReference type="SUPFAM" id="SSF82829">
    <property type="entry name" value="MesJ substrate recognition domain-like"/>
    <property type="match status" value="1"/>
</dbReference>
<reference evidence="8 9" key="1">
    <citation type="submission" date="2011-11" db="EMBL/GenBank/DDBJ databases">
        <title>Complete sequence of Granulicella mallensis MP5ACTX8.</title>
        <authorList>
            <consortium name="US DOE Joint Genome Institute"/>
            <person name="Lucas S."/>
            <person name="Copeland A."/>
            <person name="Lapidus A."/>
            <person name="Cheng J.-F."/>
            <person name="Goodwin L."/>
            <person name="Pitluck S."/>
            <person name="Peters L."/>
            <person name="Lu M."/>
            <person name="Detter J.C."/>
            <person name="Han C."/>
            <person name="Tapia R."/>
            <person name="Land M."/>
            <person name="Hauser L."/>
            <person name="Kyrpides N."/>
            <person name="Ivanova N."/>
            <person name="Mikhailova N."/>
            <person name="Pagani I."/>
            <person name="Rawat S."/>
            <person name="Mannisto M."/>
            <person name="Haggblom M."/>
            <person name="Woyke T."/>
        </authorList>
    </citation>
    <scope>NUCLEOTIDE SEQUENCE [LARGE SCALE GENOMIC DNA]</scope>
    <source>
        <strain evidence="9">ATCC BAA-1857 / DSM 23137 / MP5ACTX8</strain>
    </source>
</reference>
<comment type="subcellular location">
    <subcellularLocation>
        <location evidence="6">Cytoplasm</location>
    </subcellularLocation>
</comment>
<name>G8P245_GRAMM</name>
<dbReference type="HAMAP" id="MF_01161">
    <property type="entry name" value="tRNA_Ile_lys_synt"/>
    <property type="match status" value="1"/>
</dbReference>
<dbReference type="CDD" id="cd01992">
    <property type="entry name" value="TilS_N"/>
    <property type="match status" value="1"/>
</dbReference>
<keyword evidence="4 6" id="KW-0067">ATP-binding</keyword>
<evidence type="ECO:0000256" key="5">
    <source>
        <dbReference type="ARBA" id="ARBA00048539"/>
    </source>
</evidence>
<dbReference type="KEGG" id="gma:AciX8_3908"/>
<accession>G8P245</accession>
<dbReference type="STRING" id="682795.AciX8_3908"/>
<gene>
    <name evidence="6" type="primary">tilS</name>
    <name evidence="8" type="ordered locus">AciX8_3908</name>
</gene>
<keyword evidence="2 6" id="KW-0819">tRNA processing</keyword>
<keyword evidence="6" id="KW-0963">Cytoplasm</keyword>
<dbReference type="InterPro" id="IPR012094">
    <property type="entry name" value="tRNA_Ile_lys_synt"/>
</dbReference>
<dbReference type="Gene3D" id="3.40.50.620">
    <property type="entry name" value="HUPs"/>
    <property type="match status" value="1"/>
</dbReference>
<evidence type="ECO:0000256" key="1">
    <source>
        <dbReference type="ARBA" id="ARBA00022598"/>
    </source>
</evidence>
<dbReference type="NCBIfam" id="TIGR02432">
    <property type="entry name" value="lysidine_TilS_N"/>
    <property type="match status" value="1"/>
</dbReference>
<dbReference type="EC" id="6.3.4.19" evidence="6"/>
<dbReference type="GO" id="GO:0006400">
    <property type="term" value="P:tRNA modification"/>
    <property type="evidence" value="ECO:0007669"/>
    <property type="project" value="UniProtKB-UniRule"/>
</dbReference>
<sequence>MQAGADAEFHFLDFMSWGPLQLYDGAMAGNLLIAPSLFRAGDRVCVAISGGADSTALLLALKEANAAKESLGVVVSAAHVHHGLRGGEADDDEVFVRELCERLAVPLTVFHVDTAARQAAEREGVEEAARELRYEALRGLLPEGRVDAIATAHTLDDQAETVMMKLLRGAWTEGLGGISPVVQGLGIREQGLGLGVEGSGPRVQGSVGGRVVRPLLGVRRAEVEAFLQARGQVWRTDSSNRDLELTRNRVRHELMPVLRSFNPCVDELLANMAAIARDEEAHWETELRRLLPQVLLPGKPVRGGGRAVSTAIGEAACSLEIERLKAMDAGLRRRVVRAAARSMGFRLNFEETAKLLALAGFGGYIGIQGKIGSRLELRAGLRGERSARELRLWRQ</sequence>
<protein>
    <recommendedName>
        <fullName evidence="6">tRNA(Ile)-lysidine synthase</fullName>
        <ecNumber evidence="6">6.3.4.19</ecNumber>
    </recommendedName>
    <alternativeName>
        <fullName evidence="6">tRNA(Ile)-2-lysyl-cytidine synthase</fullName>
    </alternativeName>
    <alternativeName>
        <fullName evidence="6">tRNA(Ile)-lysidine synthetase</fullName>
    </alternativeName>
</protein>
<dbReference type="InterPro" id="IPR012795">
    <property type="entry name" value="tRNA_Ile_lys_synt_N"/>
</dbReference>
<dbReference type="InterPro" id="IPR014729">
    <property type="entry name" value="Rossmann-like_a/b/a_fold"/>
</dbReference>
<dbReference type="Pfam" id="PF01171">
    <property type="entry name" value="ATP_bind_3"/>
    <property type="match status" value="1"/>
</dbReference>
<dbReference type="eggNOG" id="COG0037">
    <property type="taxonomic scope" value="Bacteria"/>
</dbReference>
<keyword evidence="9" id="KW-1185">Reference proteome</keyword>
<feature type="binding site" evidence="6">
    <location>
        <begin position="49"/>
        <end position="54"/>
    </location>
    <ligand>
        <name>ATP</name>
        <dbReference type="ChEBI" id="CHEBI:30616"/>
    </ligand>
</feature>
<dbReference type="GO" id="GO:0005524">
    <property type="term" value="F:ATP binding"/>
    <property type="evidence" value="ECO:0007669"/>
    <property type="project" value="UniProtKB-UniRule"/>
</dbReference>
<dbReference type="Gene3D" id="1.20.59.20">
    <property type="match status" value="1"/>
</dbReference>
<feature type="domain" description="tRNA(Ile)-lysidine/2-thiocytidine synthase N-terminal" evidence="7">
    <location>
        <begin position="44"/>
        <end position="253"/>
    </location>
</feature>
<dbReference type="GO" id="GO:0032267">
    <property type="term" value="F:tRNA(Ile)-lysidine synthase activity"/>
    <property type="evidence" value="ECO:0007669"/>
    <property type="project" value="UniProtKB-EC"/>
</dbReference>
<dbReference type="Proteomes" id="UP000007113">
    <property type="component" value="Chromosome"/>
</dbReference>
<evidence type="ECO:0000259" key="7">
    <source>
        <dbReference type="Pfam" id="PF01171"/>
    </source>
</evidence>
<dbReference type="SUPFAM" id="SSF52402">
    <property type="entry name" value="Adenine nucleotide alpha hydrolases-like"/>
    <property type="match status" value="1"/>
</dbReference>
<evidence type="ECO:0000313" key="8">
    <source>
        <dbReference type="EMBL" id="AEU38191.1"/>
    </source>
</evidence>
<comment type="similarity">
    <text evidence="6">Belongs to the tRNA(Ile)-lysidine synthase family.</text>
</comment>
<organism evidence="8 9">
    <name type="scientific">Granulicella mallensis (strain ATCC BAA-1857 / DSM 23137 / MP5ACTX8)</name>
    <dbReference type="NCBI Taxonomy" id="682795"/>
    <lineage>
        <taxon>Bacteria</taxon>
        <taxon>Pseudomonadati</taxon>
        <taxon>Acidobacteriota</taxon>
        <taxon>Terriglobia</taxon>
        <taxon>Terriglobales</taxon>
        <taxon>Acidobacteriaceae</taxon>
        <taxon>Granulicella</taxon>
    </lineage>
</organism>
<keyword evidence="3 6" id="KW-0547">Nucleotide-binding</keyword>
<dbReference type="InterPro" id="IPR011063">
    <property type="entry name" value="TilS/TtcA_N"/>
</dbReference>
<proteinExistence type="inferred from homology"/>
<evidence type="ECO:0000256" key="2">
    <source>
        <dbReference type="ARBA" id="ARBA00022694"/>
    </source>
</evidence>
<evidence type="ECO:0000256" key="3">
    <source>
        <dbReference type="ARBA" id="ARBA00022741"/>
    </source>
</evidence>
<dbReference type="AlphaFoldDB" id="G8P245"/>
<evidence type="ECO:0000256" key="4">
    <source>
        <dbReference type="ARBA" id="ARBA00022840"/>
    </source>
</evidence>
<keyword evidence="1 6" id="KW-0436">Ligase</keyword>
<dbReference type="PANTHER" id="PTHR43033:SF1">
    <property type="entry name" value="TRNA(ILE)-LYSIDINE SYNTHASE-RELATED"/>
    <property type="match status" value="1"/>
</dbReference>